<protein>
    <submittedName>
        <fullName evidence="2">Uncharacterized protein</fullName>
    </submittedName>
</protein>
<reference evidence="2 3" key="1">
    <citation type="journal article" date="2018" name="Sci. Rep.">
        <title>Genome sequence of the cauliflower mushroom Sparassis crispa (Hanabiratake) and its association with beneficial usage.</title>
        <authorList>
            <person name="Kiyama R."/>
            <person name="Furutani Y."/>
            <person name="Kawaguchi K."/>
            <person name="Nakanishi T."/>
        </authorList>
    </citation>
    <scope>NUCLEOTIDE SEQUENCE [LARGE SCALE GENOMIC DNA]</scope>
</reference>
<feature type="region of interest" description="Disordered" evidence="1">
    <location>
        <begin position="1"/>
        <end position="25"/>
    </location>
</feature>
<dbReference type="InParanoid" id="A0A401H1A6"/>
<evidence type="ECO:0000313" key="3">
    <source>
        <dbReference type="Proteomes" id="UP000287166"/>
    </source>
</evidence>
<comment type="caution">
    <text evidence="2">The sequence shown here is derived from an EMBL/GenBank/DDBJ whole genome shotgun (WGS) entry which is preliminary data.</text>
</comment>
<dbReference type="EMBL" id="BFAD01000013">
    <property type="protein sequence ID" value="GBE88198.1"/>
    <property type="molecule type" value="Genomic_DNA"/>
</dbReference>
<dbReference type="Proteomes" id="UP000287166">
    <property type="component" value="Unassembled WGS sequence"/>
</dbReference>
<accession>A0A401H1A6</accession>
<organism evidence="2 3">
    <name type="scientific">Sparassis crispa</name>
    <dbReference type="NCBI Taxonomy" id="139825"/>
    <lineage>
        <taxon>Eukaryota</taxon>
        <taxon>Fungi</taxon>
        <taxon>Dikarya</taxon>
        <taxon>Basidiomycota</taxon>
        <taxon>Agaricomycotina</taxon>
        <taxon>Agaricomycetes</taxon>
        <taxon>Polyporales</taxon>
        <taxon>Sparassidaceae</taxon>
        <taxon>Sparassis</taxon>
    </lineage>
</organism>
<dbReference type="AlphaFoldDB" id="A0A401H1A6"/>
<name>A0A401H1A6_9APHY</name>
<dbReference type="RefSeq" id="XP_027619111.1">
    <property type="nucleotide sequence ID" value="XM_027763310.1"/>
</dbReference>
<feature type="region of interest" description="Disordered" evidence="1">
    <location>
        <begin position="364"/>
        <end position="387"/>
    </location>
</feature>
<proteinExistence type="predicted"/>
<sequence length="460" mass="51794">MVRMGPDSLQRLPTRGRKPSTTQTRYPWRHRTKRKIFSRTPAEKALLKVKRKEHKDAYHIALREAREVVLTKAERLHERFGSHSVDYYFKAIMQCSREEQEAATEDEVKALDERRSMRAHAEHNVPLSAFNDARMTMANIEHELVALHDRTGTEVLMFAVRSDVNQYNQPFIFYSNPHLAHFIATTTKCTVQELAMHMEGYCISRVEGKSSHGVVSNYVQEVLDLKKKTSGLIMQKLMRGSISRMVYLNFDTQITAKFGVVIENWPLPKFCCPGDVGSHTKLEILFGSWESGRTCFRSMPDEEWMQWLERRSRQVTTVAGDDQEDTASSELVVHATPVDSPSNIVLPPSTGQNMVAASSVTLPTNDHSPETYANKRPQQADVTDGASQHKRAKMGAPFTDFVNVVSAPDGSGLVVPKKTRKSRSDKGVKRGPRVKKKTAGVVENVSPSMMEDTVPSTMCG</sequence>
<dbReference type="OrthoDB" id="3267359at2759"/>
<feature type="region of interest" description="Disordered" evidence="1">
    <location>
        <begin position="409"/>
        <end position="460"/>
    </location>
</feature>
<dbReference type="STRING" id="139825.A0A401H1A6"/>
<keyword evidence="3" id="KW-1185">Reference proteome</keyword>
<evidence type="ECO:0000313" key="2">
    <source>
        <dbReference type="EMBL" id="GBE88198.1"/>
    </source>
</evidence>
<gene>
    <name evidence="2" type="ORF">SCP_1300120</name>
</gene>
<feature type="compositionally biased region" description="Basic residues" evidence="1">
    <location>
        <begin position="429"/>
        <end position="438"/>
    </location>
</feature>
<dbReference type="GeneID" id="38785115"/>
<evidence type="ECO:0000256" key="1">
    <source>
        <dbReference type="SAM" id="MobiDB-lite"/>
    </source>
</evidence>